<keyword evidence="3" id="KW-1185">Reference proteome</keyword>
<evidence type="ECO:0000313" key="3">
    <source>
        <dbReference type="Proteomes" id="UP000225972"/>
    </source>
</evidence>
<evidence type="ECO:0000313" key="2">
    <source>
        <dbReference type="EMBL" id="SMX27795.1"/>
    </source>
</evidence>
<dbReference type="SUPFAM" id="SSF141371">
    <property type="entry name" value="PilZ domain-like"/>
    <property type="match status" value="1"/>
</dbReference>
<accession>A0A238JBK0</accession>
<dbReference type="InterPro" id="IPR009875">
    <property type="entry name" value="PilZ_domain"/>
</dbReference>
<dbReference type="EMBL" id="FXXP01000001">
    <property type="protein sequence ID" value="SMX27795.1"/>
    <property type="molecule type" value="Genomic_DNA"/>
</dbReference>
<reference evidence="3" key="1">
    <citation type="submission" date="2017-05" db="EMBL/GenBank/DDBJ databases">
        <authorList>
            <person name="Rodrigo-Torres L."/>
            <person name="Arahal R. D."/>
            <person name="Lucena T."/>
        </authorList>
    </citation>
    <scope>NUCLEOTIDE SEQUENCE [LARGE SCALE GENOMIC DNA]</scope>
    <source>
        <strain evidence="3">CECT 8649</strain>
    </source>
</reference>
<name>A0A238JBK0_9RHOB</name>
<organism evidence="2 3">
    <name type="scientific">Pelagimonas phthalicica</name>
    <dbReference type="NCBI Taxonomy" id="1037362"/>
    <lineage>
        <taxon>Bacteria</taxon>
        <taxon>Pseudomonadati</taxon>
        <taxon>Pseudomonadota</taxon>
        <taxon>Alphaproteobacteria</taxon>
        <taxon>Rhodobacterales</taxon>
        <taxon>Roseobacteraceae</taxon>
        <taxon>Pelagimonas</taxon>
    </lineage>
</organism>
<sequence>MAGSRKQVIAGTRREERLILDLASVASDKATKVNCLIYDITVDGALIKFNTEERPFEEGARINLTLPEFGPCYGTIRWYGARKAGVEFTLATDERRMLRNILDGLI</sequence>
<dbReference type="GO" id="GO:0035438">
    <property type="term" value="F:cyclic-di-GMP binding"/>
    <property type="evidence" value="ECO:0007669"/>
    <property type="project" value="InterPro"/>
</dbReference>
<dbReference type="AlphaFoldDB" id="A0A238JBK0"/>
<gene>
    <name evidence="2" type="ORF">TRP8649_01905</name>
</gene>
<dbReference type="RefSeq" id="WP_166652636.1">
    <property type="nucleotide sequence ID" value="NZ_SOAP01000001.1"/>
</dbReference>
<protein>
    <recommendedName>
        <fullName evidence="1">PilZ domain-containing protein</fullName>
    </recommendedName>
</protein>
<proteinExistence type="predicted"/>
<dbReference type="Proteomes" id="UP000225972">
    <property type="component" value="Unassembled WGS sequence"/>
</dbReference>
<dbReference type="Pfam" id="PF07238">
    <property type="entry name" value="PilZ"/>
    <property type="match status" value="1"/>
</dbReference>
<feature type="domain" description="PilZ" evidence="1">
    <location>
        <begin position="12"/>
        <end position="102"/>
    </location>
</feature>
<evidence type="ECO:0000259" key="1">
    <source>
        <dbReference type="Pfam" id="PF07238"/>
    </source>
</evidence>